<dbReference type="Pfam" id="PF07435">
    <property type="entry name" value="YycH"/>
    <property type="match status" value="1"/>
</dbReference>
<dbReference type="Gene3D" id="3.30.310.160">
    <property type="entry name" value="YycH protein, domain 2"/>
    <property type="match status" value="1"/>
</dbReference>
<dbReference type="AlphaFoldDB" id="A0A165MWL9"/>
<gene>
    <name evidence="3" type="ORF">AWM68_11420</name>
</gene>
<feature type="transmembrane region" description="Helical" evidence="1">
    <location>
        <begin position="26"/>
        <end position="44"/>
    </location>
</feature>
<dbReference type="CDD" id="cd15787">
    <property type="entry name" value="YycH_N"/>
    <property type="match status" value="1"/>
</dbReference>
<evidence type="ECO:0000256" key="1">
    <source>
        <dbReference type="SAM" id="Phobius"/>
    </source>
</evidence>
<organism evidence="3 4">
    <name type="scientific">Fictibacillus phosphorivorans</name>
    <dbReference type="NCBI Taxonomy" id="1221500"/>
    <lineage>
        <taxon>Bacteria</taxon>
        <taxon>Bacillati</taxon>
        <taxon>Bacillota</taxon>
        <taxon>Bacilli</taxon>
        <taxon>Bacillales</taxon>
        <taxon>Fictibacillaceae</taxon>
        <taxon>Fictibacillus</taxon>
    </lineage>
</organism>
<feature type="domain" description="Regulatory protein YycH" evidence="2">
    <location>
        <begin position="22"/>
        <end position="457"/>
    </location>
</feature>
<dbReference type="InterPro" id="IPR009996">
    <property type="entry name" value="YycH"/>
</dbReference>
<dbReference type="Proteomes" id="UP000076567">
    <property type="component" value="Unassembled WGS sequence"/>
</dbReference>
<reference evidence="4" key="1">
    <citation type="submission" date="2016-01" db="EMBL/GenBank/DDBJ databases">
        <title>Draft genome of Chromobacterium sp. F49.</title>
        <authorList>
            <person name="Hong K.W."/>
        </authorList>
    </citation>
    <scope>NUCLEOTIDE SEQUENCE [LARGE SCALE GENOMIC DNA]</scope>
    <source>
        <strain evidence="4">P7IIIA</strain>
    </source>
</reference>
<dbReference type="RefSeq" id="WP_066244260.1">
    <property type="nucleotide sequence ID" value="NZ_LRFC01000038.1"/>
</dbReference>
<protein>
    <recommendedName>
        <fullName evidence="2">Regulatory protein YycH domain-containing protein</fullName>
    </recommendedName>
</protein>
<accession>A0A165MWL9</accession>
<dbReference type="Gene3D" id="3.10.450.310">
    <property type="match status" value="1"/>
</dbReference>
<sequence length="469" mass="54974">MNWLKWITHARKLITFFRKNYEHIKSIALTLLIVLSLVLTWSLWTFKPSYPSLEGARIVKKQEVDVEAELKEIVYPTQLIYHKGDNLYGVEANDLINEFNMRLNETKFTFDTGTKSARAFDPNEPFLKDNKYIEVVFPVGMTQDIYKEIFSFESEITGNKPKNVDRIFLYQNKSTDSVEGYLVSYQEKKMQRIRASNNQLNPIMKDMDKWIDNGSFVPYRNFDIEDKGNEGQIEVKRRFYFPDVPLDLTRYTYISRATSEDTYEMYKKALFKDPLAVKSASAPNQITYADGTAAMVINELQNRFTYTNFAGFGNRNTPSSISPLLQSIDYINTHAGWGNPYIVSNLTNYSANFWLFVENLPVLSQEMQMSLIWYENELQEYQRSLIQLDLSAASYPDLLTEKVTIQSGKEVTRELDKEFNLNYVQDVRIGFSLRKQNEPHVYKLEPQWFVNYNTRGWQPLFKEDREEGF</sequence>
<comment type="caution">
    <text evidence="3">The sequence shown here is derived from an EMBL/GenBank/DDBJ whole genome shotgun (WGS) entry which is preliminary data.</text>
</comment>
<keyword evidence="1" id="KW-1133">Transmembrane helix</keyword>
<evidence type="ECO:0000313" key="3">
    <source>
        <dbReference type="EMBL" id="KZE63720.1"/>
    </source>
</evidence>
<proteinExistence type="predicted"/>
<name>A0A165MWL9_9BACL</name>
<dbReference type="EMBL" id="LRFC01000038">
    <property type="protein sequence ID" value="KZE63720.1"/>
    <property type="molecule type" value="Genomic_DNA"/>
</dbReference>
<evidence type="ECO:0000259" key="2">
    <source>
        <dbReference type="Pfam" id="PF07435"/>
    </source>
</evidence>
<keyword evidence="1" id="KW-0812">Transmembrane</keyword>
<dbReference type="OrthoDB" id="2382185at2"/>
<evidence type="ECO:0000313" key="4">
    <source>
        <dbReference type="Proteomes" id="UP000076567"/>
    </source>
</evidence>
<dbReference type="InterPro" id="IPR042274">
    <property type="entry name" value="YycH/YycI_2"/>
</dbReference>
<keyword evidence="1" id="KW-0472">Membrane</keyword>
<keyword evidence="4" id="KW-1185">Reference proteome</keyword>